<comment type="caution">
    <text evidence="1">The sequence shown here is derived from an EMBL/GenBank/DDBJ whole genome shotgun (WGS) entry which is preliminary data.</text>
</comment>
<gene>
    <name evidence="1" type="ORF">CI1B_39250</name>
</gene>
<dbReference type="EMBL" id="CAADFC020000015">
    <property type="protein sequence ID" value="VIO72281.1"/>
    <property type="molecule type" value="Genomic_DNA"/>
</dbReference>
<evidence type="ECO:0000313" key="1">
    <source>
        <dbReference type="EMBL" id="VIO72281.1"/>
    </source>
</evidence>
<name>A0A508TD34_9BRAD</name>
<evidence type="ECO:0000313" key="2">
    <source>
        <dbReference type="Proteomes" id="UP000328092"/>
    </source>
</evidence>
<protein>
    <submittedName>
        <fullName evidence="1">Uncharacterized protein</fullName>
    </submittedName>
</protein>
<dbReference type="Proteomes" id="UP000328092">
    <property type="component" value="Unassembled WGS sequence"/>
</dbReference>
<proteinExistence type="predicted"/>
<dbReference type="AlphaFoldDB" id="A0A508TD34"/>
<accession>A0A508TD34</accession>
<sequence length="526" mass="55915">MHAVGVGVEQLDAVHRGRLVVHEGGTGIDPVGLAGGQRDGHVDVVLRHIATAQHFLDNVLARREIIERPGAVGRRRRGLERGVLGVVIEHTVALIGLQHTVAVQILVQVDGDPGDRGVLTGLLYAIGVGVEQLDAVDRAGLQIAEIEIVGVLPIGQRYAELTFRVVGGRLDPSRLRNLADRIGARGDKEPVIADLVGIGGVAIVVEVDAAGDDRRFTRIKNVVVVEVQINGPAVERRLGRRLPDVIAVEIIELVAVDDLPDLPVPFLEPVVVGPLAGGRVLPLLVDIGIVERAGLIAECRIQVDKGLAGVERADRDQHGHVGGVAAARLQAAVEPDELVAARVEIVDQRGVVSGRKRAGAGGWRGSGGVVVQGGGVGLPDLQRVERQQGLVGGVELIDIELEAIVADAIDEFDRQVGKLQRMDEVGAALAGVVEQEVVEVGVVTLHLIGVAADLREWVKQTRTGTDCDLIAREDCRHGSAGDRSGGLERQVDQRRIGEARGRLQAERRLVRRQQEGLVGRVGVDVP</sequence>
<keyword evidence="2" id="KW-1185">Reference proteome</keyword>
<reference evidence="1" key="1">
    <citation type="submission" date="2019-02" db="EMBL/GenBank/DDBJ databases">
        <authorList>
            <person name="Pothier F.J."/>
        </authorList>
    </citation>
    <scope>NUCLEOTIDE SEQUENCE</scope>
    <source>
        <strain evidence="1">CI-1B</strain>
    </source>
</reference>
<organism evidence="1 2">
    <name type="scientific">Bradyrhizobium ivorense</name>
    <dbReference type="NCBI Taxonomy" id="2511166"/>
    <lineage>
        <taxon>Bacteria</taxon>
        <taxon>Pseudomonadati</taxon>
        <taxon>Pseudomonadota</taxon>
        <taxon>Alphaproteobacteria</taxon>
        <taxon>Hyphomicrobiales</taxon>
        <taxon>Nitrobacteraceae</taxon>
        <taxon>Bradyrhizobium</taxon>
    </lineage>
</organism>